<dbReference type="EMBL" id="CP092866">
    <property type="protein sequence ID" value="UYV67190.1"/>
    <property type="molecule type" value="Genomic_DNA"/>
</dbReference>
<sequence>MMYALEEADPSLKETSCHDASCKKAEKCLPTRFEFDRGRIVAYRDCGLLIAACVGRDTRTASRIDGSGRCHKERHTGSQWPAITDSRGDRHVTCMALVDRIATSRALSQEMKDFSSQKVPARTVKPERRNGVRSCFQTNPGSVCSTMMAASVFGAIMEKTHGQRAFNIVILLVVVLFIRGLGNATFQKGNALPHVAGIVRTFLHIERFRLLPTRSPDLSPIENVWSMVAAQLSRHHTPVTIVDEL</sequence>
<name>A0ABY6KHU6_9ARAC</name>
<dbReference type="Gene3D" id="3.30.420.10">
    <property type="entry name" value="Ribonuclease H-like superfamily/Ribonuclease H"/>
    <property type="match status" value="1"/>
</dbReference>
<proteinExistence type="predicted"/>
<gene>
    <name evidence="1" type="ORF">LAZ67_4004293</name>
</gene>
<keyword evidence="2" id="KW-1185">Reference proteome</keyword>
<dbReference type="Proteomes" id="UP001235939">
    <property type="component" value="Chromosome 04"/>
</dbReference>
<evidence type="ECO:0000313" key="2">
    <source>
        <dbReference type="Proteomes" id="UP001235939"/>
    </source>
</evidence>
<evidence type="ECO:0000313" key="1">
    <source>
        <dbReference type="EMBL" id="UYV67190.1"/>
    </source>
</evidence>
<accession>A0ABY6KHU6</accession>
<dbReference type="InterPro" id="IPR036397">
    <property type="entry name" value="RNaseH_sf"/>
</dbReference>
<organism evidence="1 2">
    <name type="scientific">Cordylochernes scorpioides</name>
    <dbReference type="NCBI Taxonomy" id="51811"/>
    <lineage>
        <taxon>Eukaryota</taxon>
        <taxon>Metazoa</taxon>
        <taxon>Ecdysozoa</taxon>
        <taxon>Arthropoda</taxon>
        <taxon>Chelicerata</taxon>
        <taxon>Arachnida</taxon>
        <taxon>Pseudoscorpiones</taxon>
        <taxon>Cheliferoidea</taxon>
        <taxon>Chernetidae</taxon>
        <taxon>Cordylochernes</taxon>
    </lineage>
</organism>
<reference evidence="1 2" key="1">
    <citation type="submission" date="2022-01" db="EMBL/GenBank/DDBJ databases">
        <title>A chromosomal length assembly of Cordylochernes scorpioides.</title>
        <authorList>
            <person name="Zeh D."/>
            <person name="Zeh J."/>
        </authorList>
    </citation>
    <scope>NUCLEOTIDE SEQUENCE [LARGE SCALE GENOMIC DNA]</scope>
    <source>
        <strain evidence="1">IN4F17</strain>
        <tissue evidence="1">Whole Body</tissue>
    </source>
</reference>
<protein>
    <submittedName>
        <fullName evidence="1">GIGYF1</fullName>
    </submittedName>
</protein>